<dbReference type="InterPro" id="IPR000210">
    <property type="entry name" value="BTB/POZ_dom"/>
</dbReference>
<feature type="non-terminal residue" evidence="2">
    <location>
        <position position="1"/>
    </location>
</feature>
<dbReference type="AlphaFoldDB" id="A0AAV5WCT1"/>
<gene>
    <name evidence="2" type="ORF">PFISCL1PPCAC_20944</name>
</gene>
<sequence length="62" mass="7306">KKEIELKDVKYEEFLNLLHVICPSEMEITARCVLPILTLADQFEMRNASKNVEIYLMNTTKF</sequence>
<organism evidence="2 3">
    <name type="scientific">Pristionchus fissidentatus</name>
    <dbReference type="NCBI Taxonomy" id="1538716"/>
    <lineage>
        <taxon>Eukaryota</taxon>
        <taxon>Metazoa</taxon>
        <taxon>Ecdysozoa</taxon>
        <taxon>Nematoda</taxon>
        <taxon>Chromadorea</taxon>
        <taxon>Rhabditida</taxon>
        <taxon>Rhabditina</taxon>
        <taxon>Diplogasteromorpha</taxon>
        <taxon>Diplogasteroidea</taxon>
        <taxon>Neodiplogasteridae</taxon>
        <taxon>Pristionchus</taxon>
    </lineage>
</organism>
<evidence type="ECO:0000259" key="1">
    <source>
        <dbReference type="Pfam" id="PF00651"/>
    </source>
</evidence>
<comment type="caution">
    <text evidence="2">The sequence shown here is derived from an EMBL/GenBank/DDBJ whole genome shotgun (WGS) entry which is preliminary data.</text>
</comment>
<evidence type="ECO:0000313" key="3">
    <source>
        <dbReference type="Proteomes" id="UP001432322"/>
    </source>
</evidence>
<dbReference type="PANTHER" id="PTHR22744:SF14">
    <property type="entry name" value="BTB DOMAIN-CONTAINING PROTEIN-RELATED"/>
    <property type="match status" value="1"/>
</dbReference>
<dbReference type="Pfam" id="PF00651">
    <property type="entry name" value="BTB"/>
    <property type="match status" value="1"/>
</dbReference>
<dbReference type="Gene3D" id="3.30.710.10">
    <property type="entry name" value="Potassium Channel Kv1.1, Chain A"/>
    <property type="match status" value="1"/>
</dbReference>
<dbReference type="SUPFAM" id="SSF54695">
    <property type="entry name" value="POZ domain"/>
    <property type="match status" value="1"/>
</dbReference>
<keyword evidence="3" id="KW-1185">Reference proteome</keyword>
<reference evidence="2" key="1">
    <citation type="submission" date="2023-10" db="EMBL/GenBank/DDBJ databases">
        <title>Genome assembly of Pristionchus species.</title>
        <authorList>
            <person name="Yoshida K."/>
            <person name="Sommer R.J."/>
        </authorList>
    </citation>
    <scope>NUCLEOTIDE SEQUENCE</scope>
    <source>
        <strain evidence="2">RS5133</strain>
    </source>
</reference>
<feature type="domain" description="BTB" evidence="1">
    <location>
        <begin position="2"/>
        <end position="58"/>
    </location>
</feature>
<name>A0AAV5WCT1_9BILA</name>
<accession>A0AAV5WCT1</accession>
<protein>
    <recommendedName>
        <fullName evidence="1">BTB domain-containing protein</fullName>
    </recommendedName>
</protein>
<proteinExistence type="predicted"/>
<dbReference type="InterPro" id="IPR011333">
    <property type="entry name" value="SKP1/BTB/POZ_sf"/>
</dbReference>
<dbReference type="EMBL" id="BTSY01000005">
    <property type="protein sequence ID" value="GMT29647.1"/>
    <property type="molecule type" value="Genomic_DNA"/>
</dbReference>
<dbReference type="Proteomes" id="UP001432322">
    <property type="component" value="Unassembled WGS sequence"/>
</dbReference>
<evidence type="ECO:0000313" key="2">
    <source>
        <dbReference type="EMBL" id="GMT29647.1"/>
    </source>
</evidence>
<dbReference type="PANTHER" id="PTHR22744">
    <property type="entry name" value="HELIX LOOP HELIX PROTEIN 21-RELATED"/>
    <property type="match status" value="1"/>
</dbReference>